<evidence type="ECO:0000256" key="3">
    <source>
        <dbReference type="ARBA" id="ARBA00022691"/>
    </source>
</evidence>
<dbReference type="Pfam" id="PF03059">
    <property type="entry name" value="NAS"/>
    <property type="match status" value="1"/>
</dbReference>
<organism evidence="5 6">
    <name type="scientific">Hesseltinella vesiculosa</name>
    <dbReference type="NCBI Taxonomy" id="101127"/>
    <lineage>
        <taxon>Eukaryota</taxon>
        <taxon>Fungi</taxon>
        <taxon>Fungi incertae sedis</taxon>
        <taxon>Mucoromycota</taxon>
        <taxon>Mucoromycotina</taxon>
        <taxon>Mucoromycetes</taxon>
        <taxon>Mucorales</taxon>
        <taxon>Cunninghamellaceae</taxon>
        <taxon>Hesseltinella</taxon>
    </lineage>
</organism>
<dbReference type="GO" id="GO:0030418">
    <property type="term" value="P:nicotianamine biosynthetic process"/>
    <property type="evidence" value="ECO:0007669"/>
    <property type="project" value="InterPro"/>
</dbReference>
<comment type="similarity">
    <text evidence="1">Belongs to the nicotianamine synthase (NAS)-like family.</text>
</comment>
<dbReference type="Gene3D" id="3.40.50.150">
    <property type="entry name" value="Vaccinia Virus protein VP39"/>
    <property type="match status" value="1"/>
</dbReference>
<evidence type="ECO:0000313" key="6">
    <source>
        <dbReference type="Proteomes" id="UP000242146"/>
    </source>
</evidence>
<dbReference type="Proteomes" id="UP000242146">
    <property type="component" value="Unassembled WGS sequence"/>
</dbReference>
<dbReference type="PROSITE" id="PS51142">
    <property type="entry name" value="NAS"/>
    <property type="match status" value="1"/>
</dbReference>
<keyword evidence="2" id="KW-0808">Transferase</keyword>
<accession>A0A1X2GLQ7</accession>
<sequence length="316" mass="35649">MVHHLPSPAPMTPIPSKKTETGRGLIQEINRIHRLLQATADLSPSEHTNALFTRLVQLSIMPVDEEIVHSVLQDKTIRALQPSLQSLCSTGECLLEKHWATRLMEASTGKETTGKEIAGWQQSVQQQCAQFVYYQNYMDLARLEYHALMAVQAKVDHVAFIGSGPLPLSSIELLRQHPESIHRIDNIDMDCQANSLATALTHSHLAWPAQISHRLRFFTSDACSYDHYSEMDVVFLGALVLDRHGNKLNLIESIAKQMKPRSHLLIRSAHGLRQLLYSNIRPSLLHTPRLSGLLELVLEVHPHHDIVNSVLIVRRI</sequence>
<evidence type="ECO:0000256" key="1">
    <source>
        <dbReference type="ARBA" id="ARBA00007009"/>
    </source>
</evidence>
<comment type="caution">
    <text evidence="5">The sequence shown here is derived from an EMBL/GenBank/DDBJ whole genome shotgun (WGS) entry which is preliminary data.</text>
</comment>
<dbReference type="EMBL" id="MCGT01000009">
    <property type="protein sequence ID" value="ORX56846.1"/>
    <property type="molecule type" value="Genomic_DNA"/>
</dbReference>
<dbReference type="PANTHER" id="PTHR32266:SF12">
    <property type="entry name" value="NICOTIANAMINE SYNTHASE 3"/>
    <property type="match status" value="1"/>
</dbReference>
<reference evidence="5 6" key="1">
    <citation type="submission" date="2016-07" db="EMBL/GenBank/DDBJ databases">
        <title>Pervasive Adenine N6-methylation of Active Genes in Fungi.</title>
        <authorList>
            <consortium name="DOE Joint Genome Institute"/>
            <person name="Mondo S.J."/>
            <person name="Dannebaum R.O."/>
            <person name="Kuo R.C."/>
            <person name="Labutti K."/>
            <person name="Haridas S."/>
            <person name="Kuo A."/>
            <person name="Salamov A."/>
            <person name="Ahrendt S.R."/>
            <person name="Lipzen A."/>
            <person name="Sullivan W."/>
            <person name="Andreopoulos W.B."/>
            <person name="Clum A."/>
            <person name="Lindquist E."/>
            <person name="Daum C."/>
            <person name="Ramamoorthy G.K."/>
            <person name="Gryganskyi A."/>
            <person name="Culley D."/>
            <person name="Magnuson J.K."/>
            <person name="James T.Y."/>
            <person name="O'Malley M.A."/>
            <person name="Stajich J.E."/>
            <person name="Spatafora J.W."/>
            <person name="Visel A."/>
            <person name="Grigoriev I.V."/>
        </authorList>
    </citation>
    <scope>NUCLEOTIDE SEQUENCE [LARGE SCALE GENOMIC DNA]</scope>
    <source>
        <strain evidence="5 6">NRRL 3301</strain>
    </source>
</reference>
<dbReference type="AlphaFoldDB" id="A0A1X2GLQ7"/>
<feature type="region of interest" description="Disordered" evidence="4">
    <location>
        <begin position="1"/>
        <end position="21"/>
    </location>
</feature>
<dbReference type="STRING" id="101127.A0A1X2GLQ7"/>
<evidence type="ECO:0000313" key="5">
    <source>
        <dbReference type="EMBL" id="ORX56846.1"/>
    </source>
</evidence>
<dbReference type="GO" id="GO:0030410">
    <property type="term" value="F:nicotianamine synthase activity"/>
    <property type="evidence" value="ECO:0007669"/>
    <property type="project" value="InterPro"/>
</dbReference>
<name>A0A1X2GLQ7_9FUNG</name>
<dbReference type="PANTHER" id="PTHR32266">
    <property type="entry name" value="NICOTIANAMINE SYNTHASE 3"/>
    <property type="match status" value="1"/>
</dbReference>
<evidence type="ECO:0000256" key="4">
    <source>
        <dbReference type="SAM" id="MobiDB-lite"/>
    </source>
</evidence>
<evidence type="ECO:0000256" key="2">
    <source>
        <dbReference type="ARBA" id="ARBA00022679"/>
    </source>
</evidence>
<keyword evidence="6" id="KW-1185">Reference proteome</keyword>
<proteinExistence type="inferred from homology"/>
<dbReference type="OrthoDB" id="1858069at2759"/>
<keyword evidence="3" id="KW-0949">S-adenosyl-L-methionine</keyword>
<dbReference type="InterPro" id="IPR004298">
    <property type="entry name" value="Nicotian_synth"/>
</dbReference>
<dbReference type="InterPro" id="IPR029063">
    <property type="entry name" value="SAM-dependent_MTases_sf"/>
</dbReference>
<gene>
    <name evidence="5" type="ORF">DM01DRAFT_1334403</name>
</gene>
<protein>
    <submittedName>
        <fullName evidence="5">Nicotianamine synthase</fullName>
    </submittedName>
</protein>